<dbReference type="Pfam" id="PF01553">
    <property type="entry name" value="Acyltransferase"/>
    <property type="match status" value="1"/>
</dbReference>
<dbReference type="SUPFAM" id="SSF69593">
    <property type="entry name" value="Glycerol-3-phosphate (1)-acyltransferase"/>
    <property type="match status" value="1"/>
</dbReference>
<evidence type="ECO:0000313" key="2">
    <source>
        <dbReference type="EMBL" id="RAL23642.1"/>
    </source>
</evidence>
<dbReference type="GO" id="GO:0016020">
    <property type="term" value="C:membrane"/>
    <property type="evidence" value="ECO:0007669"/>
    <property type="project" value="TreeGrafter"/>
</dbReference>
<dbReference type="SMART" id="SM00563">
    <property type="entry name" value="PlsC"/>
    <property type="match status" value="1"/>
</dbReference>
<reference evidence="2 3" key="1">
    <citation type="submission" date="2018-05" db="EMBL/GenBank/DDBJ databases">
        <title>Lujinxingia marina gen. nov. sp. nov., a new facultative anaerobic member of the class Deltaproteobacteria, and proposal of Lujinxingaceae fam. nov.</title>
        <authorList>
            <person name="Li C.-M."/>
        </authorList>
    </citation>
    <scope>NUCLEOTIDE SEQUENCE [LARGE SCALE GENOMIC DNA]</scope>
    <source>
        <strain evidence="2 3">B210</strain>
    </source>
</reference>
<dbReference type="AlphaFoldDB" id="A0A328C908"/>
<keyword evidence="2" id="KW-0808">Transferase</keyword>
<feature type="domain" description="Phospholipid/glycerol acyltransferase" evidence="1">
    <location>
        <begin position="68"/>
        <end position="186"/>
    </location>
</feature>
<dbReference type="PANTHER" id="PTHR22753:SF14">
    <property type="entry name" value="MONOACYLGLYCEROL_DIACYLGLYCEROL O-ACYLTRANSFERASE"/>
    <property type="match status" value="1"/>
</dbReference>
<organism evidence="2 3">
    <name type="scientific">Lujinxingia litoralis</name>
    <dbReference type="NCBI Taxonomy" id="2211119"/>
    <lineage>
        <taxon>Bacteria</taxon>
        <taxon>Deltaproteobacteria</taxon>
        <taxon>Bradymonadales</taxon>
        <taxon>Lujinxingiaceae</taxon>
        <taxon>Lujinxingia</taxon>
    </lineage>
</organism>
<name>A0A328C908_9DELT</name>
<keyword evidence="3" id="KW-1185">Reference proteome</keyword>
<evidence type="ECO:0000313" key="3">
    <source>
        <dbReference type="Proteomes" id="UP000249169"/>
    </source>
</evidence>
<proteinExistence type="predicted"/>
<dbReference type="GO" id="GO:0016746">
    <property type="term" value="F:acyltransferase activity"/>
    <property type="evidence" value="ECO:0007669"/>
    <property type="project" value="UniProtKB-KW"/>
</dbReference>
<evidence type="ECO:0000259" key="1">
    <source>
        <dbReference type="SMART" id="SM00563"/>
    </source>
</evidence>
<dbReference type="InterPro" id="IPR002123">
    <property type="entry name" value="Plipid/glycerol_acylTrfase"/>
</dbReference>
<dbReference type="OrthoDB" id="5241618at2"/>
<sequence length="280" mass="31497">MFSDVLVDAQVAEAIRKLDIPFNRYGLDPYGISREHLEVFFSLLAPFYRTYFRVRCFGQENIPPRGRVMVVGNHSGGLPVDGAMVATSLLLAMEQPRLAQGMVEKFANRWPFVSHWFSRVGQFTGLPEHAERLLEDERCVLVFPEGARGTGKLYRDRYKLVRFGTGFVRLAMKTRTPIVPFAFIGGEEAIPTVMHLKGLANLIGAPYIPMTRYGLPLPLPVSCQIFYGEPLVFEGTGTETDDEILSHVHRVQDAVEELIGRGRAWRRQAVERGELEGNAS</sequence>
<dbReference type="RefSeq" id="WP_111728900.1">
    <property type="nucleotide sequence ID" value="NZ_QHKO01000002.1"/>
</dbReference>
<dbReference type="EMBL" id="QHKO01000002">
    <property type="protein sequence ID" value="RAL23642.1"/>
    <property type="molecule type" value="Genomic_DNA"/>
</dbReference>
<dbReference type="PANTHER" id="PTHR22753">
    <property type="entry name" value="TRANSMEMBRANE PROTEIN 68"/>
    <property type="match status" value="1"/>
</dbReference>
<dbReference type="CDD" id="cd07987">
    <property type="entry name" value="LPLAT_MGAT-like"/>
    <property type="match status" value="1"/>
</dbReference>
<protein>
    <submittedName>
        <fullName evidence="2">Acyltransferase</fullName>
    </submittedName>
</protein>
<gene>
    <name evidence="2" type="ORF">DL240_05640</name>
</gene>
<comment type="caution">
    <text evidence="2">The sequence shown here is derived from an EMBL/GenBank/DDBJ whole genome shotgun (WGS) entry which is preliminary data.</text>
</comment>
<accession>A0A328C908</accession>
<keyword evidence="2" id="KW-0012">Acyltransferase</keyword>
<dbReference type="Proteomes" id="UP000249169">
    <property type="component" value="Unassembled WGS sequence"/>
</dbReference>